<dbReference type="PANTHER" id="PTHR45889">
    <property type="entry name" value="IG-LIKE DOMAIN-CONTAINING PROTEIN"/>
    <property type="match status" value="1"/>
</dbReference>
<evidence type="ECO:0000256" key="1">
    <source>
        <dbReference type="ARBA" id="ARBA00023157"/>
    </source>
</evidence>
<keyword evidence="4" id="KW-1185">Reference proteome</keyword>
<dbReference type="InterPro" id="IPR036179">
    <property type="entry name" value="Ig-like_dom_sf"/>
</dbReference>
<dbReference type="InterPro" id="IPR013783">
    <property type="entry name" value="Ig-like_fold"/>
</dbReference>
<reference evidence="3 4" key="1">
    <citation type="submission" date="2021-06" db="EMBL/GenBank/DDBJ databases">
        <title>Caerostris darwini draft genome.</title>
        <authorList>
            <person name="Kono N."/>
            <person name="Arakawa K."/>
        </authorList>
    </citation>
    <scope>NUCLEOTIDE SEQUENCE [LARGE SCALE GENOMIC DNA]</scope>
</reference>
<organism evidence="3 4">
    <name type="scientific">Caerostris darwini</name>
    <dbReference type="NCBI Taxonomy" id="1538125"/>
    <lineage>
        <taxon>Eukaryota</taxon>
        <taxon>Metazoa</taxon>
        <taxon>Ecdysozoa</taxon>
        <taxon>Arthropoda</taxon>
        <taxon>Chelicerata</taxon>
        <taxon>Arachnida</taxon>
        <taxon>Araneae</taxon>
        <taxon>Araneomorphae</taxon>
        <taxon>Entelegynae</taxon>
        <taxon>Araneoidea</taxon>
        <taxon>Araneidae</taxon>
        <taxon>Caerostris</taxon>
    </lineage>
</organism>
<evidence type="ECO:0000313" key="3">
    <source>
        <dbReference type="EMBL" id="GIY59091.1"/>
    </source>
</evidence>
<dbReference type="AlphaFoldDB" id="A0AAV4UMP4"/>
<dbReference type="SUPFAM" id="SSF48726">
    <property type="entry name" value="Immunoglobulin"/>
    <property type="match status" value="2"/>
</dbReference>
<evidence type="ECO:0000259" key="2">
    <source>
        <dbReference type="PROSITE" id="PS50835"/>
    </source>
</evidence>
<dbReference type="Proteomes" id="UP001054837">
    <property type="component" value="Unassembled WGS sequence"/>
</dbReference>
<dbReference type="EMBL" id="BPLQ01011605">
    <property type="protein sequence ID" value="GIY59091.1"/>
    <property type="molecule type" value="Genomic_DNA"/>
</dbReference>
<feature type="domain" description="Ig-like" evidence="2">
    <location>
        <begin position="44"/>
        <end position="143"/>
    </location>
</feature>
<dbReference type="Pfam" id="PF08205">
    <property type="entry name" value="C2-set_2"/>
    <property type="match status" value="1"/>
</dbReference>
<proteinExistence type="predicted"/>
<dbReference type="InterPro" id="IPR007110">
    <property type="entry name" value="Ig-like_dom"/>
</dbReference>
<keyword evidence="1" id="KW-1015">Disulfide bond</keyword>
<protein>
    <recommendedName>
        <fullName evidence="2">Ig-like domain-containing protein</fullName>
    </recommendedName>
</protein>
<dbReference type="InterPro" id="IPR013162">
    <property type="entry name" value="CD80_C2-set"/>
</dbReference>
<evidence type="ECO:0000313" key="4">
    <source>
        <dbReference type="Proteomes" id="UP001054837"/>
    </source>
</evidence>
<sequence>MRIFEDLGMGVLCGRAVDFSNLDLGGKECLLPNHRDCSEVHPPPSVPSIEKDGKMSLNGSIVGPFYEKAVLNLECETFGGKPSPEVSWFKGEEELDSESHVRVEKNGASTVTSTVKMTLDRDDLGAKIECHVDNEAIDDALVSWVEVDLHVGPSSLEVDGPDEPVIAGDFVTLTCTIQGAKPAANASWFNRSDALTVLPQTEIELEPDGTFTTVSVVEVPVSRHDHQGTYFCKGSNSVLQSKGEAPLLKSLDIQVLNISRNPRQRNKSPNPSLEMIKPIRKAFSKISNPIFDTILSINPR</sequence>
<accession>A0AAV4UMP4</accession>
<dbReference type="PANTHER" id="PTHR45889:SF8">
    <property type="entry name" value="IG-LIKE DOMAIN-CONTAINING PROTEIN"/>
    <property type="match status" value="1"/>
</dbReference>
<comment type="caution">
    <text evidence="3">The sequence shown here is derived from an EMBL/GenBank/DDBJ whole genome shotgun (WGS) entry which is preliminary data.</text>
</comment>
<dbReference type="PROSITE" id="PS50835">
    <property type="entry name" value="IG_LIKE"/>
    <property type="match status" value="2"/>
</dbReference>
<name>A0AAV4UMP4_9ARAC</name>
<gene>
    <name evidence="3" type="primary">AVEN_25733_1</name>
    <name evidence="3" type="ORF">CDAR_613411</name>
</gene>
<feature type="domain" description="Ig-like" evidence="2">
    <location>
        <begin position="153"/>
        <end position="252"/>
    </location>
</feature>
<dbReference type="Pfam" id="PF13895">
    <property type="entry name" value="Ig_2"/>
    <property type="match status" value="1"/>
</dbReference>
<dbReference type="Gene3D" id="2.60.40.10">
    <property type="entry name" value="Immunoglobulins"/>
    <property type="match status" value="2"/>
</dbReference>